<protein>
    <submittedName>
        <fullName evidence="1">Uncharacterized protein</fullName>
    </submittedName>
</protein>
<evidence type="ECO:0000313" key="2">
    <source>
        <dbReference type="Proteomes" id="UP000325313"/>
    </source>
</evidence>
<proteinExistence type="predicted"/>
<comment type="caution">
    <text evidence="1">The sequence shown here is derived from an EMBL/GenBank/DDBJ whole genome shotgun (WGS) entry which is preliminary data.</text>
</comment>
<dbReference type="AlphaFoldDB" id="A0A5B0MA94"/>
<dbReference type="Proteomes" id="UP000325313">
    <property type="component" value="Unassembled WGS sequence"/>
</dbReference>
<evidence type="ECO:0000313" key="1">
    <source>
        <dbReference type="EMBL" id="KAA1072784.1"/>
    </source>
</evidence>
<organism evidence="1 2">
    <name type="scientific">Puccinia graminis f. sp. tritici</name>
    <dbReference type="NCBI Taxonomy" id="56615"/>
    <lineage>
        <taxon>Eukaryota</taxon>
        <taxon>Fungi</taxon>
        <taxon>Dikarya</taxon>
        <taxon>Basidiomycota</taxon>
        <taxon>Pucciniomycotina</taxon>
        <taxon>Pucciniomycetes</taxon>
        <taxon>Pucciniales</taxon>
        <taxon>Pucciniaceae</taxon>
        <taxon>Puccinia</taxon>
    </lineage>
</organism>
<gene>
    <name evidence="1" type="ORF">PGTUg99_003360</name>
</gene>
<sequence>MPPTSPIPHKAHSRSVTGSNLNPNAAFEISGLVYEPGQTLIQAVWAFGFDTTIEPIHLIVARQTINLIVSVLSCCNLRLQPQTERPVDGWRHFVAVAELRNGSVKHHPDYIGLAVKVQGLLIKPSGLH</sequence>
<accession>A0A5B0MA94</accession>
<dbReference type="EMBL" id="VDEP01000476">
    <property type="protein sequence ID" value="KAA1072784.1"/>
    <property type="molecule type" value="Genomic_DNA"/>
</dbReference>
<reference evidence="1 2" key="1">
    <citation type="submission" date="2019-05" db="EMBL/GenBank/DDBJ databases">
        <title>Emergence of the Ug99 lineage of the wheat stem rust pathogen through somatic hybridization.</title>
        <authorList>
            <person name="Li F."/>
            <person name="Upadhyaya N.M."/>
            <person name="Sperschneider J."/>
            <person name="Matny O."/>
            <person name="Nguyen-Phuc H."/>
            <person name="Mago R."/>
            <person name="Raley C."/>
            <person name="Miller M.E."/>
            <person name="Silverstein K.A.T."/>
            <person name="Henningsen E."/>
            <person name="Hirsch C.D."/>
            <person name="Visser B."/>
            <person name="Pretorius Z.A."/>
            <person name="Steffenson B.J."/>
            <person name="Schwessinger B."/>
            <person name="Dodds P.N."/>
            <person name="Figueroa M."/>
        </authorList>
    </citation>
    <scope>NUCLEOTIDE SEQUENCE [LARGE SCALE GENOMIC DNA]</scope>
    <source>
        <strain evidence="1 2">Ug99</strain>
    </source>
</reference>
<name>A0A5B0MA94_PUCGR</name>